<dbReference type="AlphaFoldDB" id="A0A1Q9ENK0"/>
<name>A0A1Q9ENK0_SYMMI</name>
<dbReference type="EMBL" id="LSRX01000105">
    <property type="protein sequence ID" value="OLQ09025.1"/>
    <property type="molecule type" value="Genomic_DNA"/>
</dbReference>
<keyword evidence="3" id="KW-1185">Reference proteome</keyword>
<accession>A0A1Q9ENK0</accession>
<proteinExistence type="predicted"/>
<reference evidence="2 3" key="1">
    <citation type="submission" date="2016-02" db="EMBL/GenBank/DDBJ databases">
        <title>Genome analysis of coral dinoflagellate symbionts highlights evolutionary adaptations to a symbiotic lifestyle.</title>
        <authorList>
            <person name="Aranda M."/>
            <person name="Li Y."/>
            <person name="Liew Y.J."/>
            <person name="Baumgarten S."/>
            <person name="Simakov O."/>
            <person name="Wilson M."/>
            <person name="Piel J."/>
            <person name="Ashoor H."/>
            <person name="Bougouffa S."/>
            <person name="Bajic V.B."/>
            <person name="Ryu T."/>
            <person name="Ravasi T."/>
            <person name="Bayer T."/>
            <person name="Micklem G."/>
            <person name="Kim H."/>
            <person name="Bhak J."/>
            <person name="Lajeunesse T.C."/>
            <person name="Voolstra C.R."/>
        </authorList>
    </citation>
    <scope>NUCLEOTIDE SEQUENCE [LARGE SCALE GENOMIC DNA]</scope>
    <source>
        <strain evidence="2 3">CCMP2467</strain>
    </source>
</reference>
<dbReference type="OrthoDB" id="436007at2759"/>
<gene>
    <name evidence="2" type="ORF">AK812_SmicGene7426</name>
</gene>
<evidence type="ECO:0000256" key="1">
    <source>
        <dbReference type="SAM" id="MobiDB-lite"/>
    </source>
</evidence>
<sequence length="853" mass="93675">MSTAGLHGRGEKAASRATPAARKGRAPARAASAAAARRSLGKERSREIAVVCSLTDARSAPLFNGEGLSACGVSPDRRRETGKERVLPSGFGGMLHAIRLPKLLPGATREWADAPPVYRRVKLLRIADSPSRGKAFFDACKTQRVGPSRTSTRRAMSFGSKHTSKAQQIIPDARHDPQLLRDTVLSIKASFRSLENSGNFLEHKVSRSRTRILGQLLAARHAALEETPLKPVLPTMPWSTPRMDSRPTAVVYAKARAAQEVQRTESRPLKVTMQEVDSDAESDCSDSSSDISKLDLEARAAELAEPDWPGDSDRRRNSGTAGDEESQSENSQDLLLEDEESPAIARSARGSIASSIAAGCVSVKTSSVRWLQLQQEPHDTPGCSLHHSSGCLAPERVFVAALCAAGATKRLRDCSRRQNHPKEPEPSRAELLVDADTHSIDEIRAGIALLKLEKEVVHTTVFAAPGFARNKKWQRFFRETKVSFRPVRRSSILRDEANDDAIIARVRKMCNSKAAVCIALLVSDKDYAGAMQEALLHDKVVLAICPKNRHPVITAFEEIGVRVLSLPTTGSISKIRAVLSEDGDGYVHLAEAYHSPPAGKEAETVCEFLGPLGYLRDESRYLIHPMAKFWFTNSLGAFTVFPQRIAMQAVCALREGGREPETGWKAPETRMAFFLPVTHRRPTQTKASRFGSSLACSIFEGGGPFLLQDSRDLIARALNRLGYLDSSLNGDISEALFVFVNRNKQTLRKLDALPCQSDQASTVEDELRHIFLSNGSSGQWNVAPEDIAVREHLCKQGFLHDVTADRNTVFQAMRNYASSEALPDMKTYSGYSLRIMAGLNRSDNRRGLVEFQL</sequence>
<feature type="region of interest" description="Disordered" evidence="1">
    <location>
        <begin position="261"/>
        <end position="336"/>
    </location>
</feature>
<feature type="region of interest" description="Disordered" evidence="1">
    <location>
        <begin position="148"/>
        <end position="167"/>
    </location>
</feature>
<dbReference type="Proteomes" id="UP000186817">
    <property type="component" value="Unassembled WGS sequence"/>
</dbReference>
<feature type="compositionally biased region" description="Basic and acidic residues" evidence="1">
    <location>
        <begin position="292"/>
        <end position="302"/>
    </location>
</feature>
<comment type="caution">
    <text evidence="2">The sequence shown here is derived from an EMBL/GenBank/DDBJ whole genome shotgun (WGS) entry which is preliminary data.</text>
</comment>
<organism evidence="2 3">
    <name type="scientific">Symbiodinium microadriaticum</name>
    <name type="common">Dinoflagellate</name>
    <name type="synonym">Zooxanthella microadriatica</name>
    <dbReference type="NCBI Taxonomy" id="2951"/>
    <lineage>
        <taxon>Eukaryota</taxon>
        <taxon>Sar</taxon>
        <taxon>Alveolata</taxon>
        <taxon>Dinophyceae</taxon>
        <taxon>Suessiales</taxon>
        <taxon>Symbiodiniaceae</taxon>
        <taxon>Symbiodinium</taxon>
    </lineage>
</organism>
<feature type="compositionally biased region" description="Low complexity" evidence="1">
    <location>
        <begin position="16"/>
        <end position="38"/>
    </location>
</feature>
<feature type="region of interest" description="Disordered" evidence="1">
    <location>
        <begin position="1"/>
        <end position="38"/>
    </location>
</feature>
<evidence type="ECO:0000313" key="3">
    <source>
        <dbReference type="Proteomes" id="UP000186817"/>
    </source>
</evidence>
<protein>
    <submittedName>
        <fullName evidence="2">Uncharacterized protein</fullName>
    </submittedName>
</protein>
<evidence type="ECO:0000313" key="2">
    <source>
        <dbReference type="EMBL" id="OLQ09025.1"/>
    </source>
</evidence>